<reference evidence="2" key="1">
    <citation type="journal article" date="2024" name="Proc. Natl. Acad. Sci. U.S.A.">
        <title>Extraordinary preservation of gene collinearity over three hundred million years revealed in homosporous lycophytes.</title>
        <authorList>
            <person name="Li C."/>
            <person name="Wickell D."/>
            <person name="Kuo L.Y."/>
            <person name="Chen X."/>
            <person name="Nie B."/>
            <person name="Liao X."/>
            <person name="Peng D."/>
            <person name="Ji J."/>
            <person name="Jenkins J."/>
            <person name="Williams M."/>
            <person name="Shu S."/>
            <person name="Plott C."/>
            <person name="Barry K."/>
            <person name="Rajasekar S."/>
            <person name="Grimwood J."/>
            <person name="Han X."/>
            <person name="Sun S."/>
            <person name="Hou Z."/>
            <person name="He W."/>
            <person name="Dai G."/>
            <person name="Sun C."/>
            <person name="Schmutz J."/>
            <person name="Leebens-Mack J.H."/>
            <person name="Li F.W."/>
            <person name="Wang L."/>
        </authorList>
    </citation>
    <scope>NUCLEOTIDE SEQUENCE [LARGE SCALE GENOMIC DNA]</scope>
    <source>
        <strain evidence="2">cv. PW_Plant_1</strain>
    </source>
</reference>
<gene>
    <name evidence="1" type="ORF">O6H91_11G067400</name>
</gene>
<sequence length="228" mass="25852">MNGLLLPEELRRQNLMSRQDFKELGFFTTNQGKKKGGKKDQKQEGKDNTEKGDSSKSNPKRNGNCNFCGKYGHFVFECKRKKAIQDKKKQSSNFIEDEDKSEVVGCYELFSASTSEISEDCWYIDSGATQHMTPHREWFTQFEDSGVNAHVKLGDNSSYDIKGRGTVRVHLPSGDIGEIKNVLYVPSLKKNLLSVSAITKQNMKVDYDDQKCLIKNKNKGYKVGSQDL</sequence>
<protein>
    <submittedName>
        <fullName evidence="1">Uncharacterized protein</fullName>
    </submittedName>
</protein>
<organism evidence="1 2">
    <name type="scientific">Diphasiastrum complanatum</name>
    <name type="common">Issler's clubmoss</name>
    <name type="synonym">Lycopodium complanatum</name>
    <dbReference type="NCBI Taxonomy" id="34168"/>
    <lineage>
        <taxon>Eukaryota</taxon>
        <taxon>Viridiplantae</taxon>
        <taxon>Streptophyta</taxon>
        <taxon>Embryophyta</taxon>
        <taxon>Tracheophyta</taxon>
        <taxon>Lycopodiopsida</taxon>
        <taxon>Lycopodiales</taxon>
        <taxon>Lycopodiaceae</taxon>
        <taxon>Lycopodioideae</taxon>
        <taxon>Diphasiastrum</taxon>
    </lineage>
</organism>
<evidence type="ECO:0000313" key="1">
    <source>
        <dbReference type="EMBL" id="KAJ7538885.1"/>
    </source>
</evidence>
<proteinExistence type="predicted"/>
<name>A0ACC2CA87_DIPCM</name>
<comment type="caution">
    <text evidence="1">The sequence shown here is derived from an EMBL/GenBank/DDBJ whole genome shotgun (WGS) entry which is preliminary data.</text>
</comment>
<keyword evidence="2" id="KW-1185">Reference proteome</keyword>
<dbReference type="EMBL" id="CM055102">
    <property type="protein sequence ID" value="KAJ7538885.1"/>
    <property type="molecule type" value="Genomic_DNA"/>
</dbReference>
<accession>A0ACC2CA87</accession>
<evidence type="ECO:0000313" key="2">
    <source>
        <dbReference type="Proteomes" id="UP001162992"/>
    </source>
</evidence>
<dbReference type="Proteomes" id="UP001162992">
    <property type="component" value="Chromosome 11"/>
</dbReference>